<comment type="caution">
    <text evidence="13">The sequence shown here is derived from an EMBL/GenBank/DDBJ whole genome shotgun (WGS) entry which is preliminary data.</text>
</comment>
<dbReference type="Gene3D" id="2.40.170.20">
    <property type="entry name" value="TonB-dependent receptor, beta-barrel domain"/>
    <property type="match status" value="1"/>
</dbReference>
<dbReference type="Pfam" id="PF13715">
    <property type="entry name" value="CarbopepD_reg_2"/>
    <property type="match status" value="1"/>
</dbReference>
<gene>
    <name evidence="13" type="ORF">J2W95_000008</name>
</gene>
<evidence type="ECO:0000256" key="6">
    <source>
        <dbReference type="ARBA" id="ARBA00023136"/>
    </source>
</evidence>
<evidence type="ECO:0000256" key="4">
    <source>
        <dbReference type="ARBA" id="ARBA00022692"/>
    </source>
</evidence>
<reference evidence="13 14" key="1">
    <citation type="submission" date="2023-07" db="EMBL/GenBank/DDBJ databases">
        <title>Sorghum-associated microbial communities from plants grown in Nebraska, USA.</title>
        <authorList>
            <person name="Schachtman D."/>
        </authorList>
    </citation>
    <scope>NUCLEOTIDE SEQUENCE [LARGE SCALE GENOMIC DNA]</scope>
    <source>
        <strain evidence="13 14">BE124</strain>
    </source>
</reference>
<keyword evidence="10" id="KW-0732">Signal</keyword>
<feature type="signal peptide" evidence="10">
    <location>
        <begin position="1"/>
        <end position="30"/>
    </location>
</feature>
<comment type="similarity">
    <text evidence="8 9">Belongs to the TonB-dependent receptor family.</text>
</comment>
<evidence type="ECO:0000256" key="8">
    <source>
        <dbReference type="PROSITE-ProRule" id="PRU01360"/>
    </source>
</evidence>
<evidence type="ECO:0000313" key="14">
    <source>
        <dbReference type="Proteomes" id="UP001261871"/>
    </source>
</evidence>
<protein>
    <submittedName>
        <fullName evidence="13">TonB-linked SusC/RagA family outer membrane protein</fullName>
    </submittedName>
</protein>
<keyword evidence="4 8" id="KW-0812">Transmembrane</keyword>
<evidence type="ECO:0000256" key="10">
    <source>
        <dbReference type="SAM" id="SignalP"/>
    </source>
</evidence>
<keyword evidence="14" id="KW-1185">Reference proteome</keyword>
<proteinExistence type="inferred from homology"/>
<dbReference type="InterPro" id="IPR023997">
    <property type="entry name" value="TonB-dep_OMP_SusC/RagA_CS"/>
</dbReference>
<dbReference type="Gene3D" id="2.60.40.1120">
    <property type="entry name" value="Carboxypeptidase-like, regulatory domain"/>
    <property type="match status" value="1"/>
</dbReference>
<evidence type="ECO:0000259" key="12">
    <source>
        <dbReference type="Pfam" id="PF07715"/>
    </source>
</evidence>
<dbReference type="InterPro" id="IPR008969">
    <property type="entry name" value="CarboxyPept-like_regulatory"/>
</dbReference>
<evidence type="ECO:0000256" key="5">
    <source>
        <dbReference type="ARBA" id="ARBA00023077"/>
    </source>
</evidence>
<name>A0ABU1RX25_9FLAO</name>
<dbReference type="InterPro" id="IPR012910">
    <property type="entry name" value="Plug_dom"/>
</dbReference>
<accession>A0ABU1RX25</accession>
<evidence type="ECO:0000259" key="11">
    <source>
        <dbReference type="Pfam" id="PF00593"/>
    </source>
</evidence>
<keyword evidence="5 9" id="KW-0798">TonB box</keyword>
<dbReference type="SUPFAM" id="SSF49464">
    <property type="entry name" value="Carboxypeptidase regulatory domain-like"/>
    <property type="match status" value="1"/>
</dbReference>
<evidence type="ECO:0000256" key="7">
    <source>
        <dbReference type="ARBA" id="ARBA00023237"/>
    </source>
</evidence>
<dbReference type="EMBL" id="JAVDTX010000001">
    <property type="protein sequence ID" value="MDR6843328.1"/>
    <property type="molecule type" value="Genomic_DNA"/>
</dbReference>
<dbReference type="SUPFAM" id="SSF56935">
    <property type="entry name" value="Porins"/>
    <property type="match status" value="1"/>
</dbReference>
<dbReference type="PROSITE" id="PS52016">
    <property type="entry name" value="TONB_DEPENDENT_REC_3"/>
    <property type="match status" value="1"/>
</dbReference>
<dbReference type="Pfam" id="PF07715">
    <property type="entry name" value="Plug"/>
    <property type="match status" value="1"/>
</dbReference>
<dbReference type="NCBIfam" id="TIGR04057">
    <property type="entry name" value="SusC_RagA_signa"/>
    <property type="match status" value="1"/>
</dbReference>
<sequence>MNNFSFSMGGKAFCFLFLMGAMLSFSPVQATNLLRQPTAITQQHQIQGTVTDGGNPLPGVSISIQGKSNIVTATDYSGHYTLSAPADAVLVFTYVGYTTQQVSVQGRTTINISLQENTTQLLEVKINAGYYSVKNSERTGSISKITATDIEKQPVTNVLATMQGRMAGVNITQNSGVPGSGFEIQIRGQNSLRADGNQPLYVIDGVPYASDAIGSFYTSSATPRQTSPINSINPGDIESIEVLKDADATAIYGSRGANGVVLISTKRGKEGSTRFSATVSSGFGQVTRFMDLMHTPEYLQMRREAYANDGITDYPVDAYDINGTWDPNRDTNWQKELIGGTSSYTTVQSSVSGGSAQTQFLLSGNYSKETTVFPGDFEYVKGNMHVNLNHVSENKKFRVNFTGGYTAQDNFLPPTDLTREALTLSPNAPALYDSEGNVNWEQNTFNNPLGSLAGSFQALTHDLIANSLLSYELVDGLVLKSSFGFSDLRHDETNKLPHTIYNPAYGLGSESSMIFENKTNRQSWIVEPQLSWNRKIGNGKIEALMGSTFQEQTSDQIITMGSGFSSNSQIDNPGSAAYYAIQSSNQSVYKYQAFFGRANFNWMERYIVNVTGRRDGSSRFGPGKQFATFGAVGAAWLFGNEAFIKNNIEFISFGKLRGSYGTTGNDQIGDYQYLDTYSTSGSIYQGISGLSPSRLFNPDFGWESNTKLEFALETGFLDDRIFTTFGWYRNRSSNQLVGIPLPGTTGFTSLQSNLDATVENTGIEITVRTVNISNSNFSWISSLNFTQARNELLSFPNLEGSPYRNQYVIGQPLNITKVYHSTGLDPQTGVYQFEDVNGDGAITAADDRKTIKDLNPQYYGGLQNQLHYGPVQLDFLFQFVKQENFNPTFMFRMPGTMTNQPSAVTEHWQEPGDSAPYQIYSSGINSTIQRANTRHAQSDVGISDASYIRLKNISLSYDVPERWTKKMKLRFSLQGQNMLTFTNYKGADPEFKTAEYLPPLRIFTSSLQVTF</sequence>
<dbReference type="Gene3D" id="2.170.130.10">
    <property type="entry name" value="TonB-dependent receptor, plug domain"/>
    <property type="match status" value="1"/>
</dbReference>
<dbReference type="InterPro" id="IPR039426">
    <property type="entry name" value="TonB-dep_rcpt-like"/>
</dbReference>
<keyword evidence="7 8" id="KW-0998">Cell outer membrane</keyword>
<evidence type="ECO:0000313" key="13">
    <source>
        <dbReference type="EMBL" id="MDR6843328.1"/>
    </source>
</evidence>
<feature type="chain" id="PRO_5045450023" evidence="10">
    <location>
        <begin position="31"/>
        <end position="1011"/>
    </location>
</feature>
<dbReference type="InterPro" id="IPR036942">
    <property type="entry name" value="Beta-barrel_TonB_sf"/>
</dbReference>
<evidence type="ECO:0000256" key="2">
    <source>
        <dbReference type="ARBA" id="ARBA00022448"/>
    </source>
</evidence>
<keyword evidence="3 8" id="KW-1134">Transmembrane beta strand</keyword>
<keyword evidence="2 8" id="KW-0813">Transport</keyword>
<evidence type="ECO:0000256" key="1">
    <source>
        <dbReference type="ARBA" id="ARBA00004571"/>
    </source>
</evidence>
<comment type="subcellular location">
    <subcellularLocation>
        <location evidence="1 8">Cell outer membrane</location>
        <topology evidence="1 8">Multi-pass membrane protein</topology>
    </subcellularLocation>
</comment>
<dbReference type="RefSeq" id="WP_310002638.1">
    <property type="nucleotide sequence ID" value="NZ_JAVDTX010000001.1"/>
</dbReference>
<feature type="domain" description="TonB-dependent receptor-like beta-barrel" evidence="11">
    <location>
        <begin position="410"/>
        <end position="977"/>
    </location>
</feature>
<evidence type="ECO:0000256" key="3">
    <source>
        <dbReference type="ARBA" id="ARBA00022452"/>
    </source>
</evidence>
<dbReference type="Pfam" id="PF00593">
    <property type="entry name" value="TonB_dep_Rec_b-barrel"/>
    <property type="match status" value="1"/>
</dbReference>
<dbReference type="InterPro" id="IPR000531">
    <property type="entry name" value="Beta-barrel_TonB"/>
</dbReference>
<dbReference type="NCBIfam" id="TIGR04056">
    <property type="entry name" value="OMP_RagA_SusC"/>
    <property type="match status" value="1"/>
</dbReference>
<keyword evidence="6 8" id="KW-0472">Membrane</keyword>
<dbReference type="InterPro" id="IPR023996">
    <property type="entry name" value="TonB-dep_OMP_SusC/RagA"/>
</dbReference>
<evidence type="ECO:0000256" key="9">
    <source>
        <dbReference type="RuleBase" id="RU003357"/>
    </source>
</evidence>
<dbReference type="InterPro" id="IPR037066">
    <property type="entry name" value="Plug_dom_sf"/>
</dbReference>
<organism evidence="13 14">
    <name type="scientific">Flavobacterium granuli</name>
    <dbReference type="NCBI Taxonomy" id="280093"/>
    <lineage>
        <taxon>Bacteria</taxon>
        <taxon>Pseudomonadati</taxon>
        <taxon>Bacteroidota</taxon>
        <taxon>Flavobacteriia</taxon>
        <taxon>Flavobacteriales</taxon>
        <taxon>Flavobacteriaceae</taxon>
        <taxon>Flavobacterium</taxon>
    </lineage>
</organism>
<dbReference type="Proteomes" id="UP001261871">
    <property type="component" value="Unassembled WGS sequence"/>
</dbReference>
<feature type="domain" description="TonB-dependent receptor plug" evidence="12">
    <location>
        <begin position="136"/>
        <end position="260"/>
    </location>
</feature>